<evidence type="ECO:0000256" key="2">
    <source>
        <dbReference type="ARBA" id="ARBA00022771"/>
    </source>
</evidence>
<dbReference type="PANTHER" id="PTHR33823">
    <property type="entry name" value="RNA POLYMERASE-BINDING TRANSCRIPTION FACTOR DKSA-RELATED"/>
    <property type="match status" value="1"/>
</dbReference>
<organism evidence="7 8">
    <name type="scientific">Subtercola frigoramans</name>
    <dbReference type="NCBI Taxonomy" id="120298"/>
    <lineage>
        <taxon>Bacteria</taxon>
        <taxon>Bacillati</taxon>
        <taxon>Actinomycetota</taxon>
        <taxon>Actinomycetes</taxon>
        <taxon>Micrococcales</taxon>
        <taxon>Microbacteriaceae</taxon>
        <taxon>Subtercola</taxon>
    </lineage>
</organism>
<gene>
    <name evidence="7" type="ORF">JOE66_000097</name>
</gene>
<keyword evidence="1" id="KW-0479">Metal-binding</keyword>
<dbReference type="RefSeq" id="WP_205106213.1">
    <property type="nucleotide sequence ID" value="NZ_BAAAHT010000001.1"/>
</dbReference>
<evidence type="ECO:0000256" key="3">
    <source>
        <dbReference type="ARBA" id="ARBA00022833"/>
    </source>
</evidence>
<dbReference type="PANTHER" id="PTHR33823:SF4">
    <property type="entry name" value="GENERAL STRESS PROTEIN 16O"/>
    <property type="match status" value="1"/>
</dbReference>
<evidence type="ECO:0000256" key="4">
    <source>
        <dbReference type="PROSITE-ProRule" id="PRU00510"/>
    </source>
</evidence>
<dbReference type="Pfam" id="PF01258">
    <property type="entry name" value="zf-dskA_traR"/>
    <property type="match status" value="1"/>
</dbReference>
<proteinExistence type="predicted"/>
<feature type="compositionally biased region" description="Polar residues" evidence="5">
    <location>
        <begin position="38"/>
        <end position="48"/>
    </location>
</feature>
<feature type="region of interest" description="Disordered" evidence="5">
    <location>
        <begin position="1"/>
        <end position="73"/>
    </location>
</feature>
<comment type="caution">
    <text evidence="7">The sequence shown here is derived from an EMBL/GenBank/DDBJ whole genome shotgun (WGS) entry which is preliminary data.</text>
</comment>
<dbReference type="InterPro" id="IPR000962">
    <property type="entry name" value="Znf_DskA_TraR"/>
</dbReference>
<evidence type="ECO:0000256" key="5">
    <source>
        <dbReference type="SAM" id="MobiDB-lite"/>
    </source>
</evidence>
<accession>A0ABS2L069</accession>
<feature type="domain" description="Zinc finger DksA/TraR C4-type" evidence="6">
    <location>
        <begin position="101"/>
        <end position="133"/>
    </location>
</feature>
<sequence>MPHNDAADTEDSFERRMTGAERARLHGELRHQRDTLTAELQRSAQSLASVREARSGRDADDEHDPEGATLSQEWSRIAGLDSELVSRSETLDRALARMADGTFGTCIRCDQQIGFARLEAVPAAELCITCAREIAGRTHA</sequence>
<evidence type="ECO:0000256" key="1">
    <source>
        <dbReference type="ARBA" id="ARBA00022723"/>
    </source>
</evidence>
<dbReference type="PROSITE" id="PS51128">
    <property type="entry name" value="ZF_DKSA_2"/>
    <property type="match status" value="1"/>
</dbReference>
<reference evidence="7 8" key="1">
    <citation type="submission" date="2021-01" db="EMBL/GenBank/DDBJ databases">
        <title>Sequencing the genomes of 1000 actinobacteria strains.</title>
        <authorList>
            <person name="Klenk H.-P."/>
        </authorList>
    </citation>
    <scope>NUCLEOTIDE SEQUENCE [LARGE SCALE GENOMIC DNA]</scope>
    <source>
        <strain evidence="7 8">DSM 13057</strain>
    </source>
</reference>
<feature type="compositionally biased region" description="Basic and acidic residues" evidence="5">
    <location>
        <begin position="51"/>
        <end position="60"/>
    </location>
</feature>
<feature type="compositionally biased region" description="Basic and acidic residues" evidence="5">
    <location>
        <begin position="12"/>
        <end position="36"/>
    </location>
</feature>
<keyword evidence="8" id="KW-1185">Reference proteome</keyword>
<feature type="zinc finger region" description="dksA C4-type" evidence="4">
    <location>
        <begin position="106"/>
        <end position="130"/>
    </location>
</feature>
<dbReference type="Gene3D" id="1.20.120.910">
    <property type="entry name" value="DksA, coiled-coil domain"/>
    <property type="match status" value="1"/>
</dbReference>
<keyword evidence="3" id="KW-0862">Zinc</keyword>
<name>A0ABS2L069_9MICO</name>
<dbReference type="EMBL" id="JAFBBU010000001">
    <property type="protein sequence ID" value="MBM7470463.1"/>
    <property type="molecule type" value="Genomic_DNA"/>
</dbReference>
<evidence type="ECO:0000313" key="7">
    <source>
        <dbReference type="EMBL" id="MBM7470463.1"/>
    </source>
</evidence>
<dbReference type="Proteomes" id="UP000776164">
    <property type="component" value="Unassembled WGS sequence"/>
</dbReference>
<keyword evidence="2" id="KW-0863">Zinc-finger</keyword>
<dbReference type="SUPFAM" id="SSF57716">
    <property type="entry name" value="Glucocorticoid receptor-like (DNA-binding domain)"/>
    <property type="match status" value="1"/>
</dbReference>
<evidence type="ECO:0000313" key="8">
    <source>
        <dbReference type="Proteomes" id="UP000776164"/>
    </source>
</evidence>
<protein>
    <submittedName>
        <fullName evidence="7">RNA polymerase-binding transcription factor DksA</fullName>
    </submittedName>
</protein>
<evidence type="ECO:0000259" key="6">
    <source>
        <dbReference type="Pfam" id="PF01258"/>
    </source>
</evidence>